<sequence length="162" mass="18055">MPMRMLSAGLAHTATQIKPETPAALPALVVAASDHMHLEPAPIDPSWVISGTPQARISRHSRSADSTALTALWDCTAGEFRWFFPLDETVVIQQGEVFVRAEDGFETTLRAGDIAFFRANTWATWHVETYVRKVAFLRRPLPDSIASLLRIRDRLRTAMARG</sequence>
<protein>
    <submittedName>
        <fullName evidence="2">Cupin superfamily protein</fullName>
    </submittedName>
</protein>
<dbReference type="Proteomes" id="UP000759443">
    <property type="component" value="Unassembled WGS sequence"/>
</dbReference>
<dbReference type="CDD" id="cd02227">
    <property type="entry name" value="cupin_TM1112-like"/>
    <property type="match status" value="1"/>
</dbReference>
<name>A0ABS4E0C6_9HYPH</name>
<feature type="domain" description="(S)-ureidoglycine aminohydrolase cupin" evidence="1">
    <location>
        <begin position="63"/>
        <end position="134"/>
    </location>
</feature>
<comment type="caution">
    <text evidence="2">The sequence shown here is derived from an EMBL/GenBank/DDBJ whole genome shotgun (WGS) entry which is preliminary data.</text>
</comment>
<dbReference type="EMBL" id="JAGGJU010000007">
    <property type="protein sequence ID" value="MBP1851393.1"/>
    <property type="molecule type" value="Genomic_DNA"/>
</dbReference>
<dbReference type="Pfam" id="PF05899">
    <property type="entry name" value="Cupin_3"/>
    <property type="match status" value="1"/>
</dbReference>
<gene>
    <name evidence="2" type="ORF">J2Z17_002838</name>
</gene>
<dbReference type="InterPro" id="IPR014710">
    <property type="entry name" value="RmlC-like_jellyroll"/>
</dbReference>
<evidence type="ECO:0000259" key="1">
    <source>
        <dbReference type="Pfam" id="PF05899"/>
    </source>
</evidence>
<dbReference type="InterPro" id="IPR011051">
    <property type="entry name" value="RmlC_Cupin_sf"/>
</dbReference>
<dbReference type="RefSeq" id="WP_209946052.1">
    <property type="nucleotide sequence ID" value="NZ_JAGGJU010000007.1"/>
</dbReference>
<dbReference type="Gene3D" id="2.60.120.10">
    <property type="entry name" value="Jelly Rolls"/>
    <property type="match status" value="1"/>
</dbReference>
<dbReference type="PANTHER" id="PTHR40943:SF1">
    <property type="entry name" value="CYTOPLASMIC PROTEIN"/>
    <property type="match status" value="1"/>
</dbReference>
<organism evidence="2 3">
    <name type="scientific">Rhizobium halophytocola</name>
    <dbReference type="NCBI Taxonomy" id="735519"/>
    <lineage>
        <taxon>Bacteria</taxon>
        <taxon>Pseudomonadati</taxon>
        <taxon>Pseudomonadota</taxon>
        <taxon>Alphaproteobacteria</taxon>
        <taxon>Hyphomicrobiales</taxon>
        <taxon>Rhizobiaceae</taxon>
        <taxon>Rhizobium/Agrobacterium group</taxon>
        <taxon>Rhizobium</taxon>
    </lineage>
</organism>
<dbReference type="InterPro" id="IPR008579">
    <property type="entry name" value="UGlyAH_Cupin_dom"/>
</dbReference>
<evidence type="ECO:0000313" key="2">
    <source>
        <dbReference type="EMBL" id="MBP1851393.1"/>
    </source>
</evidence>
<proteinExistence type="predicted"/>
<reference evidence="2 3" key="1">
    <citation type="submission" date="2021-03" db="EMBL/GenBank/DDBJ databases">
        <title>Genomic Encyclopedia of Type Strains, Phase IV (KMG-IV): sequencing the most valuable type-strain genomes for metagenomic binning, comparative biology and taxonomic classification.</title>
        <authorList>
            <person name="Goeker M."/>
        </authorList>
    </citation>
    <scope>NUCLEOTIDE SEQUENCE [LARGE SCALE GENOMIC DNA]</scope>
    <source>
        <strain evidence="2 3">DSM 21600</strain>
    </source>
</reference>
<keyword evidence="3" id="KW-1185">Reference proteome</keyword>
<evidence type="ECO:0000313" key="3">
    <source>
        <dbReference type="Proteomes" id="UP000759443"/>
    </source>
</evidence>
<dbReference type="PANTHER" id="PTHR40943">
    <property type="entry name" value="CYTOPLASMIC PROTEIN-RELATED"/>
    <property type="match status" value="1"/>
</dbReference>
<accession>A0ABS4E0C6</accession>
<dbReference type="SUPFAM" id="SSF51182">
    <property type="entry name" value="RmlC-like cupins"/>
    <property type="match status" value="1"/>
</dbReference>